<evidence type="ECO:0000259" key="1">
    <source>
        <dbReference type="Pfam" id="PF00078"/>
    </source>
</evidence>
<proteinExistence type="predicted"/>
<dbReference type="InterPro" id="IPR043502">
    <property type="entry name" value="DNA/RNA_pol_sf"/>
</dbReference>
<dbReference type="EMBL" id="CP133614">
    <property type="protein sequence ID" value="WMV18960.1"/>
    <property type="molecule type" value="Genomic_DNA"/>
</dbReference>
<dbReference type="Pfam" id="PF00078">
    <property type="entry name" value="RVT_1"/>
    <property type="match status" value="1"/>
</dbReference>
<dbReference type="InterPro" id="IPR000477">
    <property type="entry name" value="RT_dom"/>
</dbReference>
<dbReference type="SUPFAM" id="SSF56672">
    <property type="entry name" value="DNA/RNA polymerases"/>
    <property type="match status" value="1"/>
</dbReference>
<evidence type="ECO:0000313" key="3">
    <source>
        <dbReference type="Proteomes" id="UP001234989"/>
    </source>
</evidence>
<feature type="domain" description="Reverse transcriptase" evidence="1">
    <location>
        <begin position="2"/>
        <end position="117"/>
    </location>
</feature>
<name>A0AAF0QCU4_SOLVR</name>
<reference evidence="2" key="1">
    <citation type="submission" date="2023-08" db="EMBL/GenBank/DDBJ databases">
        <title>A de novo genome assembly of Solanum verrucosum Schlechtendal, a Mexican diploid species geographically isolated from the other diploid A-genome species in potato relatives.</title>
        <authorList>
            <person name="Hosaka K."/>
        </authorList>
    </citation>
    <scope>NUCLEOTIDE SEQUENCE</scope>
    <source>
        <tissue evidence="2">Young leaves</tissue>
    </source>
</reference>
<sequence>MAFIKSRQIMDAVLIANECVDSRKKDKQQGILCKLDIQKAYDHLNWNFLMKMMQRMGFGQRWLKWIRHCISSVKFSILINRNPCGFFPSNRGLRQGDPLSLFLFILAMEGLNNLFQNARANGWIRGGRLTLVNSVLDALPSYLMSIFPIPAKVTKRLDAIRRNFLWKGSEDKKKYHLVKWEELLVSKRGRGLNIRDLSTQNKSLMMKWLWKFASPEVSLWKGSNNSKIWHGGQVDDRGGDQAL</sequence>
<keyword evidence="3" id="KW-1185">Reference proteome</keyword>
<evidence type="ECO:0000313" key="2">
    <source>
        <dbReference type="EMBL" id="WMV18960.1"/>
    </source>
</evidence>
<organism evidence="2 3">
    <name type="scientific">Solanum verrucosum</name>
    <dbReference type="NCBI Taxonomy" id="315347"/>
    <lineage>
        <taxon>Eukaryota</taxon>
        <taxon>Viridiplantae</taxon>
        <taxon>Streptophyta</taxon>
        <taxon>Embryophyta</taxon>
        <taxon>Tracheophyta</taxon>
        <taxon>Spermatophyta</taxon>
        <taxon>Magnoliopsida</taxon>
        <taxon>eudicotyledons</taxon>
        <taxon>Gunneridae</taxon>
        <taxon>Pentapetalae</taxon>
        <taxon>asterids</taxon>
        <taxon>lamiids</taxon>
        <taxon>Solanales</taxon>
        <taxon>Solanaceae</taxon>
        <taxon>Solanoideae</taxon>
        <taxon>Solaneae</taxon>
        <taxon>Solanum</taxon>
    </lineage>
</organism>
<dbReference type="PANTHER" id="PTHR33116:SF85">
    <property type="entry name" value="REVERSE TRANSCRIPTASE ZINC-BINDING DOMAIN-CONTAINING PROTEIN"/>
    <property type="match status" value="1"/>
</dbReference>
<gene>
    <name evidence="2" type="ORF">MTR67_012345</name>
</gene>
<dbReference type="PANTHER" id="PTHR33116">
    <property type="entry name" value="REVERSE TRANSCRIPTASE ZINC-BINDING DOMAIN-CONTAINING PROTEIN-RELATED-RELATED"/>
    <property type="match status" value="1"/>
</dbReference>
<dbReference type="Proteomes" id="UP001234989">
    <property type="component" value="Chromosome 3"/>
</dbReference>
<accession>A0AAF0QCU4</accession>
<dbReference type="AlphaFoldDB" id="A0AAF0QCU4"/>
<protein>
    <recommendedName>
        <fullName evidence="1">Reverse transcriptase domain-containing protein</fullName>
    </recommendedName>
</protein>